<evidence type="ECO:0000313" key="1">
    <source>
        <dbReference type="EMBL" id="GAI44316.1"/>
    </source>
</evidence>
<protein>
    <submittedName>
        <fullName evidence="1">Uncharacterized protein</fullName>
    </submittedName>
</protein>
<dbReference type="AlphaFoldDB" id="X1PP77"/>
<name>X1PP77_9ZZZZ</name>
<gene>
    <name evidence="1" type="ORF">S06H3_39411</name>
</gene>
<sequence>IPAGGDATEDKQDAIQAALGTHDTDIKALLATIAGFLDTEIAAIMADLDNPDQYKADVAALALEATLTAIKGGGWTTETLVALKAAIDAIPAGGDATEDKQDIITTHLTDIKGGGWTTETLVAIKAAIDAIAGVDTYQEQIPASNFSLDAIDNALTADPPDADAENSVVDIDQEAGSTFVLRSLWVNITSFGTAGTKLTFKLWVPLNAVVTMVDSVDVIVTGIQNLMDLFGLPEVQADGIWITVETDSESADAACEGTYKFAKAS</sequence>
<accession>X1PP77</accession>
<comment type="caution">
    <text evidence="1">The sequence shown here is derived from an EMBL/GenBank/DDBJ whole genome shotgun (WGS) entry which is preliminary data.</text>
</comment>
<feature type="non-terminal residue" evidence="1">
    <location>
        <position position="1"/>
    </location>
</feature>
<dbReference type="EMBL" id="BARV01024108">
    <property type="protein sequence ID" value="GAI44316.1"/>
    <property type="molecule type" value="Genomic_DNA"/>
</dbReference>
<organism evidence="1">
    <name type="scientific">marine sediment metagenome</name>
    <dbReference type="NCBI Taxonomy" id="412755"/>
    <lineage>
        <taxon>unclassified sequences</taxon>
        <taxon>metagenomes</taxon>
        <taxon>ecological metagenomes</taxon>
    </lineage>
</organism>
<proteinExistence type="predicted"/>
<reference evidence="1" key="1">
    <citation type="journal article" date="2014" name="Front. Microbiol.">
        <title>High frequency of phylogenetically diverse reductive dehalogenase-homologous genes in deep subseafloor sedimentary metagenomes.</title>
        <authorList>
            <person name="Kawai M."/>
            <person name="Futagami T."/>
            <person name="Toyoda A."/>
            <person name="Takaki Y."/>
            <person name="Nishi S."/>
            <person name="Hori S."/>
            <person name="Arai W."/>
            <person name="Tsubouchi T."/>
            <person name="Morono Y."/>
            <person name="Uchiyama I."/>
            <person name="Ito T."/>
            <person name="Fujiyama A."/>
            <person name="Inagaki F."/>
            <person name="Takami H."/>
        </authorList>
    </citation>
    <scope>NUCLEOTIDE SEQUENCE</scope>
    <source>
        <strain evidence="1">Expedition CK06-06</strain>
    </source>
</reference>